<feature type="transmembrane region" description="Helical" evidence="1">
    <location>
        <begin position="96"/>
        <end position="113"/>
    </location>
</feature>
<name>A0A2M7Z5V6_9BACT</name>
<proteinExistence type="predicted"/>
<dbReference type="AlphaFoldDB" id="A0A2M7Z5V6"/>
<evidence type="ECO:0000256" key="1">
    <source>
        <dbReference type="SAM" id="Phobius"/>
    </source>
</evidence>
<feature type="transmembrane region" description="Helical" evidence="1">
    <location>
        <begin position="133"/>
        <end position="150"/>
    </location>
</feature>
<dbReference type="Proteomes" id="UP000230843">
    <property type="component" value="Unassembled WGS sequence"/>
</dbReference>
<comment type="caution">
    <text evidence="2">The sequence shown here is derived from an EMBL/GenBank/DDBJ whole genome shotgun (WGS) entry which is preliminary data.</text>
</comment>
<reference evidence="3" key="1">
    <citation type="submission" date="2017-09" db="EMBL/GenBank/DDBJ databases">
        <title>Depth-based differentiation of microbial function through sediment-hosted aquifers and enrichment of novel symbionts in the deep terrestrial subsurface.</title>
        <authorList>
            <person name="Probst A.J."/>
            <person name="Ladd B."/>
            <person name="Jarett J.K."/>
            <person name="Geller-Mcgrath D.E."/>
            <person name="Sieber C.M.K."/>
            <person name="Emerson J.B."/>
            <person name="Anantharaman K."/>
            <person name="Thomas B.C."/>
            <person name="Malmstrom R."/>
            <person name="Stieglmeier M."/>
            <person name="Klingl A."/>
            <person name="Woyke T."/>
            <person name="Ryan C.M."/>
            <person name="Banfield J.F."/>
        </authorList>
    </citation>
    <scope>NUCLEOTIDE SEQUENCE [LARGE SCALE GENOMIC DNA]</scope>
</reference>
<keyword evidence="1" id="KW-0472">Membrane</keyword>
<evidence type="ECO:0008006" key="4">
    <source>
        <dbReference type="Google" id="ProtNLM"/>
    </source>
</evidence>
<organism evidence="2 3">
    <name type="scientific">Candidatus Magasanikbacteria bacterium CG_4_9_14_3_um_filter_32_9</name>
    <dbReference type="NCBI Taxonomy" id="1974644"/>
    <lineage>
        <taxon>Bacteria</taxon>
        <taxon>Candidatus Magasanikiibacteriota</taxon>
    </lineage>
</organism>
<accession>A0A2M7Z5V6</accession>
<dbReference type="EMBL" id="PFVJ01000081">
    <property type="protein sequence ID" value="PJA89534.1"/>
    <property type="molecule type" value="Genomic_DNA"/>
</dbReference>
<keyword evidence="1" id="KW-1133">Transmembrane helix</keyword>
<dbReference type="InterPro" id="IPR043519">
    <property type="entry name" value="NT_sf"/>
</dbReference>
<evidence type="ECO:0000313" key="3">
    <source>
        <dbReference type="Proteomes" id="UP000230843"/>
    </source>
</evidence>
<sequence length="316" mass="37534">MEKEFKNSVLSTLAYFDLFDHPLEARELYFYLCGLERKIGYYDFLLELEEVVENGLIESKNGYYFFPGRLDLIKNRESKVNYLEKKMQIAKRGAKLIRFVPFVRAVFVCNTIASSTAGEDSDIDLFIVIEHGHIWLSRFLITMLLSIFRLRRTKKKINNRLCLSFYVTDKNLDLSRISIDGEDIYLAYWLSNLTPVYDPQNLLKRIVKENTWAIEILRHFGNVYSVGQLWRVEKLNRMAGFVNFFEKVWSTEYGNLLEDQARSIQMSKMRKNKSVQDEQDTRVVINDEMLKFHENDRRELYRQKWQEKCVECGAIE</sequence>
<gene>
    <name evidence="2" type="ORF">CO137_03795</name>
</gene>
<dbReference type="Gene3D" id="3.30.460.10">
    <property type="entry name" value="Beta Polymerase, domain 2"/>
    <property type="match status" value="1"/>
</dbReference>
<keyword evidence="1" id="KW-0812">Transmembrane</keyword>
<protein>
    <recommendedName>
        <fullName evidence="4">Polymerase nucleotidyl transferase domain-containing protein</fullName>
    </recommendedName>
</protein>
<evidence type="ECO:0000313" key="2">
    <source>
        <dbReference type="EMBL" id="PJA89534.1"/>
    </source>
</evidence>